<evidence type="ECO:0000256" key="2">
    <source>
        <dbReference type="ARBA" id="ARBA00004236"/>
    </source>
</evidence>
<feature type="domain" description="Histidine kinase" evidence="11">
    <location>
        <begin position="163"/>
        <end position="376"/>
    </location>
</feature>
<evidence type="ECO:0000256" key="10">
    <source>
        <dbReference type="SAM" id="Phobius"/>
    </source>
</evidence>
<dbReference type="EMBL" id="AXNT01000151">
    <property type="protein sequence ID" value="KGM00905.1"/>
    <property type="molecule type" value="Genomic_DNA"/>
</dbReference>
<dbReference type="Pfam" id="PF02518">
    <property type="entry name" value="HATPase_c"/>
    <property type="match status" value="1"/>
</dbReference>
<dbReference type="PROSITE" id="PS50109">
    <property type="entry name" value="HIS_KIN"/>
    <property type="match status" value="1"/>
</dbReference>
<dbReference type="GO" id="GO:0000155">
    <property type="term" value="F:phosphorelay sensor kinase activity"/>
    <property type="evidence" value="ECO:0007669"/>
    <property type="project" value="InterPro"/>
</dbReference>
<dbReference type="Pfam" id="PF00672">
    <property type="entry name" value="HAMP"/>
    <property type="match status" value="1"/>
</dbReference>
<evidence type="ECO:0000256" key="3">
    <source>
        <dbReference type="ARBA" id="ARBA00012438"/>
    </source>
</evidence>
<dbReference type="Gene3D" id="1.10.287.130">
    <property type="match status" value="1"/>
</dbReference>
<dbReference type="Gene3D" id="6.10.340.10">
    <property type="match status" value="1"/>
</dbReference>
<dbReference type="CDD" id="cd06225">
    <property type="entry name" value="HAMP"/>
    <property type="match status" value="1"/>
</dbReference>
<evidence type="ECO:0000256" key="6">
    <source>
        <dbReference type="ARBA" id="ARBA00022692"/>
    </source>
</evidence>
<evidence type="ECO:0000256" key="8">
    <source>
        <dbReference type="ARBA" id="ARBA00022989"/>
    </source>
</evidence>
<dbReference type="STRING" id="1408250.Q760_05325"/>
<comment type="caution">
    <text evidence="13">The sequence shown here is derived from an EMBL/GenBank/DDBJ whole genome shotgun (WGS) entry which is preliminary data.</text>
</comment>
<keyword evidence="8 10" id="KW-1133">Transmembrane helix</keyword>
<comment type="subcellular location">
    <subcellularLocation>
        <location evidence="2">Cell membrane</location>
    </subcellularLocation>
</comment>
<dbReference type="PANTHER" id="PTHR45436:SF5">
    <property type="entry name" value="SENSOR HISTIDINE KINASE TRCS"/>
    <property type="match status" value="1"/>
</dbReference>
<dbReference type="InterPro" id="IPR003660">
    <property type="entry name" value="HAMP_dom"/>
</dbReference>
<comment type="catalytic activity">
    <reaction evidence="1">
        <text>ATP + protein L-histidine = ADP + protein N-phospho-L-histidine.</text>
        <dbReference type="EC" id="2.7.13.3"/>
    </reaction>
</comment>
<accession>A0A0A0B282</accession>
<dbReference type="InterPro" id="IPR036097">
    <property type="entry name" value="HisK_dim/P_sf"/>
</dbReference>
<dbReference type="InterPro" id="IPR005467">
    <property type="entry name" value="His_kinase_dom"/>
</dbReference>
<evidence type="ECO:0000256" key="9">
    <source>
        <dbReference type="ARBA" id="ARBA00023012"/>
    </source>
</evidence>
<feature type="domain" description="HAMP" evidence="12">
    <location>
        <begin position="102"/>
        <end position="155"/>
    </location>
</feature>
<evidence type="ECO:0000313" key="14">
    <source>
        <dbReference type="Proteomes" id="UP000029833"/>
    </source>
</evidence>
<dbReference type="SMART" id="SM00387">
    <property type="entry name" value="HATPase_c"/>
    <property type="match status" value="1"/>
</dbReference>
<protein>
    <recommendedName>
        <fullName evidence="3">histidine kinase</fullName>
        <ecNumber evidence="3">2.7.13.3</ecNumber>
    </recommendedName>
</protein>
<dbReference type="EC" id="2.7.13.3" evidence="3"/>
<evidence type="ECO:0000256" key="1">
    <source>
        <dbReference type="ARBA" id="ARBA00000085"/>
    </source>
</evidence>
<feature type="transmembrane region" description="Helical" evidence="10">
    <location>
        <begin position="20"/>
        <end position="40"/>
    </location>
</feature>
<evidence type="ECO:0000256" key="5">
    <source>
        <dbReference type="ARBA" id="ARBA00022679"/>
    </source>
</evidence>
<dbReference type="SUPFAM" id="SSF55874">
    <property type="entry name" value="ATPase domain of HSP90 chaperone/DNA topoisomerase II/histidine kinase"/>
    <property type="match status" value="1"/>
</dbReference>
<dbReference type="PROSITE" id="PS50885">
    <property type="entry name" value="HAMP"/>
    <property type="match status" value="1"/>
</dbReference>
<proteinExistence type="predicted"/>
<name>A0A0A0B282_9CELL</name>
<dbReference type="SUPFAM" id="SSF158472">
    <property type="entry name" value="HAMP domain-like"/>
    <property type="match status" value="1"/>
</dbReference>
<gene>
    <name evidence="13" type="ORF">Q760_05325</name>
</gene>
<dbReference type="SMART" id="SM00304">
    <property type="entry name" value="HAMP"/>
    <property type="match status" value="1"/>
</dbReference>
<dbReference type="Pfam" id="PF00512">
    <property type="entry name" value="HisKA"/>
    <property type="match status" value="1"/>
</dbReference>
<dbReference type="InterPro" id="IPR036890">
    <property type="entry name" value="HATPase_C_sf"/>
</dbReference>
<keyword evidence="7" id="KW-0418">Kinase</keyword>
<dbReference type="CDD" id="cd00082">
    <property type="entry name" value="HisKA"/>
    <property type="match status" value="1"/>
</dbReference>
<dbReference type="OrthoDB" id="9786919at2"/>
<keyword evidence="10" id="KW-0472">Membrane</keyword>
<dbReference type="InterPro" id="IPR050428">
    <property type="entry name" value="TCS_sensor_his_kinase"/>
</dbReference>
<keyword evidence="4" id="KW-0597">Phosphoprotein</keyword>
<keyword evidence="6 10" id="KW-0812">Transmembrane</keyword>
<keyword evidence="9" id="KW-0902">Two-component regulatory system</keyword>
<feature type="transmembrane region" description="Helical" evidence="10">
    <location>
        <begin position="76"/>
        <end position="101"/>
    </location>
</feature>
<dbReference type="Gene3D" id="3.30.565.10">
    <property type="entry name" value="Histidine kinase-like ATPase, C-terminal domain"/>
    <property type="match status" value="1"/>
</dbReference>
<keyword evidence="5" id="KW-0808">Transferase</keyword>
<sequence>MSGRPAWRRLGTVRVRFALVYAALLASTGGALVGLFLAYIRLAGLVQVGTRPREATGAVTAPVEPPVVEAEPADPLISLVVFVALAVLVIVTAMWIGWLVAGRLLRPLDTINATAVLIGQGDLSRRVQLTGPDDEFANLARALNAMLDRLHRSLDAHRRFAANASHELRTPLATNKAMLSVALDDPADTDFLELARRLRLTNQESIDTVEALLDLAETEDSTVGTDALDLAPLVRRELDAARQEIEHRGVTVTSDLSRAPTTGSRVLWARLIANLVQNAVKHNHPGGEIWLATGTAEGGAYLDVENTGSTIPADLVPTLTEPFVRTRGRTQTRADDSRGLGLAIVASIAAAHRARVEVTGRDGGGLRVTVRAERHGRHAATAQVLT</sequence>
<evidence type="ECO:0000313" key="13">
    <source>
        <dbReference type="EMBL" id="KGM00905.1"/>
    </source>
</evidence>
<dbReference type="RefSeq" id="WP_034634328.1">
    <property type="nucleotide sequence ID" value="NZ_AXNT01000151.1"/>
</dbReference>
<keyword evidence="14" id="KW-1185">Reference proteome</keyword>
<reference evidence="13 14" key="1">
    <citation type="submission" date="2013-10" db="EMBL/GenBank/DDBJ databases">
        <authorList>
            <person name="Wang G."/>
            <person name="Zhuang W."/>
        </authorList>
    </citation>
    <scope>NUCLEOTIDE SEQUENCE [LARGE SCALE GENOMIC DNA]</scope>
    <source>
        <strain evidence="13 14">DSM 20118</strain>
    </source>
</reference>
<dbReference type="GO" id="GO:0005886">
    <property type="term" value="C:plasma membrane"/>
    <property type="evidence" value="ECO:0007669"/>
    <property type="project" value="UniProtKB-SubCell"/>
</dbReference>
<evidence type="ECO:0000259" key="12">
    <source>
        <dbReference type="PROSITE" id="PS50885"/>
    </source>
</evidence>
<dbReference type="SUPFAM" id="SSF47384">
    <property type="entry name" value="Homodimeric domain of signal transducing histidine kinase"/>
    <property type="match status" value="1"/>
</dbReference>
<dbReference type="Proteomes" id="UP000029833">
    <property type="component" value="Unassembled WGS sequence"/>
</dbReference>
<evidence type="ECO:0000256" key="7">
    <source>
        <dbReference type="ARBA" id="ARBA00022777"/>
    </source>
</evidence>
<dbReference type="AlphaFoldDB" id="A0A0A0B282"/>
<dbReference type="PANTHER" id="PTHR45436">
    <property type="entry name" value="SENSOR HISTIDINE KINASE YKOH"/>
    <property type="match status" value="1"/>
</dbReference>
<organism evidence="13 14">
    <name type="scientific">Cellulomonas cellasea DSM 20118</name>
    <dbReference type="NCBI Taxonomy" id="1408250"/>
    <lineage>
        <taxon>Bacteria</taxon>
        <taxon>Bacillati</taxon>
        <taxon>Actinomycetota</taxon>
        <taxon>Actinomycetes</taxon>
        <taxon>Micrococcales</taxon>
        <taxon>Cellulomonadaceae</taxon>
        <taxon>Cellulomonas</taxon>
    </lineage>
</organism>
<dbReference type="SMART" id="SM00388">
    <property type="entry name" value="HisKA"/>
    <property type="match status" value="1"/>
</dbReference>
<dbReference type="InterPro" id="IPR003661">
    <property type="entry name" value="HisK_dim/P_dom"/>
</dbReference>
<dbReference type="InterPro" id="IPR003594">
    <property type="entry name" value="HATPase_dom"/>
</dbReference>
<evidence type="ECO:0000259" key="11">
    <source>
        <dbReference type="PROSITE" id="PS50109"/>
    </source>
</evidence>
<evidence type="ECO:0000256" key="4">
    <source>
        <dbReference type="ARBA" id="ARBA00022553"/>
    </source>
</evidence>